<dbReference type="AlphaFoldDB" id="A0A2A7U6B9"/>
<dbReference type="PANTHER" id="PTHR23150">
    <property type="entry name" value="SULFATASE MODIFYING FACTOR 1, 2"/>
    <property type="match status" value="1"/>
</dbReference>
<protein>
    <recommendedName>
        <fullName evidence="2">Sulfatase-modifying factor enzyme-like domain-containing protein</fullName>
    </recommendedName>
</protein>
<name>A0A2A7U6B9_EDWTA</name>
<dbReference type="GO" id="GO:0120147">
    <property type="term" value="F:formylglycine-generating oxidase activity"/>
    <property type="evidence" value="ECO:0007669"/>
    <property type="project" value="TreeGrafter"/>
</dbReference>
<proteinExistence type="predicted"/>
<evidence type="ECO:0000256" key="1">
    <source>
        <dbReference type="SAM" id="SignalP"/>
    </source>
</evidence>
<gene>
    <name evidence="3" type="ORF">CRM76_19235</name>
</gene>
<feature type="chain" id="PRO_5012540785" description="Sulfatase-modifying factor enzyme-like domain-containing protein" evidence="1">
    <location>
        <begin position="22"/>
        <end position="329"/>
    </location>
</feature>
<dbReference type="OrthoDB" id="9768004at2"/>
<evidence type="ECO:0000313" key="3">
    <source>
        <dbReference type="EMBL" id="PEH73905.1"/>
    </source>
</evidence>
<reference evidence="4" key="1">
    <citation type="submission" date="2017-09" db="EMBL/GenBank/DDBJ databases">
        <title>FDA dAtabase for Regulatory Grade micrObial Sequences (FDA-ARGOS): Supporting development and validation of Infectious Disease Dx tests.</title>
        <authorList>
            <person name="Goldberg B."/>
            <person name="Campos J."/>
            <person name="Tallon L."/>
            <person name="Sadzewicz L."/>
            <person name="Ott S."/>
            <person name="Zhao X."/>
            <person name="Nagaraj S."/>
            <person name="Vavikolanu K."/>
            <person name="Aluvathingal J."/>
            <person name="Nadendla S."/>
            <person name="Geyer C."/>
            <person name="Sichtig H."/>
        </authorList>
    </citation>
    <scope>NUCLEOTIDE SEQUENCE [LARGE SCALE GENOMIC DNA]</scope>
    <source>
        <strain evidence="4">FDAARGOS_370</strain>
    </source>
</reference>
<dbReference type="InterPro" id="IPR005532">
    <property type="entry name" value="SUMF_dom"/>
</dbReference>
<dbReference type="InterPro" id="IPR016187">
    <property type="entry name" value="CTDL_fold"/>
</dbReference>
<dbReference type="InterPro" id="IPR051043">
    <property type="entry name" value="Sulfatase_Mod_Factor_Kinase"/>
</dbReference>
<comment type="caution">
    <text evidence="3">The sequence shown here is derived from an EMBL/GenBank/DDBJ whole genome shotgun (WGS) entry which is preliminary data.</text>
</comment>
<organism evidence="3 4">
    <name type="scientific">Edwardsiella tarda</name>
    <dbReference type="NCBI Taxonomy" id="636"/>
    <lineage>
        <taxon>Bacteria</taxon>
        <taxon>Pseudomonadati</taxon>
        <taxon>Pseudomonadota</taxon>
        <taxon>Gammaproteobacteria</taxon>
        <taxon>Enterobacterales</taxon>
        <taxon>Hafniaceae</taxon>
        <taxon>Edwardsiella</taxon>
    </lineage>
</organism>
<dbReference type="EMBL" id="PDDV01000013">
    <property type="protein sequence ID" value="PEH73905.1"/>
    <property type="molecule type" value="Genomic_DNA"/>
</dbReference>
<evidence type="ECO:0000313" key="4">
    <source>
        <dbReference type="Proteomes" id="UP000219788"/>
    </source>
</evidence>
<dbReference type="Pfam" id="PF03781">
    <property type="entry name" value="FGE-sulfatase"/>
    <property type="match status" value="1"/>
</dbReference>
<feature type="domain" description="Sulfatase-modifying factor enzyme-like" evidence="2">
    <location>
        <begin position="50"/>
        <end position="294"/>
    </location>
</feature>
<evidence type="ECO:0000259" key="2">
    <source>
        <dbReference type="Pfam" id="PF03781"/>
    </source>
</evidence>
<feature type="signal peptide" evidence="1">
    <location>
        <begin position="1"/>
        <end position="21"/>
    </location>
</feature>
<dbReference type="SUPFAM" id="SSF56436">
    <property type="entry name" value="C-type lectin-like"/>
    <property type="match status" value="1"/>
</dbReference>
<dbReference type="InterPro" id="IPR042095">
    <property type="entry name" value="SUMF_sf"/>
</dbReference>
<dbReference type="PROSITE" id="PS51257">
    <property type="entry name" value="PROKAR_LIPOPROTEIN"/>
    <property type="match status" value="1"/>
</dbReference>
<sequence>MMKKYKIWLLAPLLLSACDNSTSPKVTSAPEPGTQHNTELQNLIHQVKKNLVFVEGGDFLMGDFGAEYGPEKIQLDTEKDSKPLHKVTLSSYSISKFKTTNQEYQLYLKLNNLSLRKASNTLTQKRIDSLNKLPDTPAHMNWYDAEKYCAWLGKVSGLPFALPTEAQWEYAARNRGQFVIVGTNSGTLEMKTINRGINIAGDSDREDFARKMGLAGEIFVAMPVDSYPPNPLGLYDMAGNGYEWIHDWYDPDYYKYSPVVDPRGPEKPGYKRREDIDDTEGKYQKVLRGAGFSGPFRGLTVARYSRSPDTNVISTTTVRCVVNSPQPVK</sequence>
<accession>A0A2A7U6B9</accession>
<dbReference type="Gene3D" id="3.90.1580.10">
    <property type="entry name" value="paralog of FGE (formylglycine-generating enzyme)"/>
    <property type="match status" value="1"/>
</dbReference>
<dbReference type="PANTHER" id="PTHR23150:SF19">
    <property type="entry name" value="FORMYLGLYCINE-GENERATING ENZYME"/>
    <property type="match status" value="1"/>
</dbReference>
<keyword evidence="1" id="KW-0732">Signal</keyword>
<dbReference type="Proteomes" id="UP000219788">
    <property type="component" value="Unassembled WGS sequence"/>
</dbReference>